<evidence type="ECO:0000256" key="4">
    <source>
        <dbReference type="ARBA" id="ARBA00022989"/>
    </source>
</evidence>
<keyword evidence="1" id="KW-1003">Cell membrane</keyword>
<evidence type="ECO:0000313" key="10">
    <source>
        <dbReference type="Proteomes" id="UP000295662"/>
    </source>
</evidence>
<keyword evidence="5" id="KW-0131">Cell cycle</keyword>
<evidence type="ECO:0000256" key="5">
    <source>
        <dbReference type="ARBA" id="ARBA00023306"/>
    </source>
</evidence>
<evidence type="ECO:0000259" key="8">
    <source>
        <dbReference type="Pfam" id="PF08478"/>
    </source>
</evidence>
<evidence type="ECO:0000313" key="9">
    <source>
        <dbReference type="EMBL" id="TDU81676.1"/>
    </source>
</evidence>
<dbReference type="Gene3D" id="3.10.20.310">
    <property type="entry name" value="membrane protein fhac"/>
    <property type="match status" value="1"/>
</dbReference>
<evidence type="ECO:0000256" key="2">
    <source>
        <dbReference type="ARBA" id="ARBA00022618"/>
    </source>
</evidence>
<dbReference type="InterPro" id="IPR026579">
    <property type="entry name" value="FtsQ"/>
</dbReference>
<dbReference type="Proteomes" id="UP000295662">
    <property type="component" value="Unassembled WGS sequence"/>
</dbReference>
<evidence type="ECO:0000256" key="6">
    <source>
        <dbReference type="SAM" id="MobiDB-lite"/>
    </source>
</evidence>
<reference evidence="9 10" key="1">
    <citation type="submission" date="2019-03" db="EMBL/GenBank/DDBJ databases">
        <title>Genomic Encyclopedia of Archaeal and Bacterial Type Strains, Phase II (KMG-II): from individual species to whole genera.</title>
        <authorList>
            <person name="Goeker M."/>
        </authorList>
    </citation>
    <scope>NUCLEOTIDE SEQUENCE [LARGE SCALE GENOMIC DNA]</scope>
    <source>
        <strain evidence="9 10">ATCC 25309</strain>
    </source>
</reference>
<dbReference type="EMBL" id="SOCA01000001">
    <property type="protein sequence ID" value="TDU81676.1"/>
    <property type="molecule type" value="Genomic_DNA"/>
</dbReference>
<feature type="region of interest" description="Disordered" evidence="6">
    <location>
        <begin position="1"/>
        <end position="30"/>
    </location>
</feature>
<feature type="compositionally biased region" description="Low complexity" evidence="6">
    <location>
        <begin position="319"/>
        <end position="335"/>
    </location>
</feature>
<protein>
    <submittedName>
        <fullName evidence="9">Cell division septal protein FtsQ</fullName>
    </submittedName>
</protein>
<dbReference type="InterPro" id="IPR013685">
    <property type="entry name" value="POTRA_FtsQ_type"/>
</dbReference>
<feature type="compositionally biased region" description="Low complexity" evidence="6">
    <location>
        <begin position="7"/>
        <end position="16"/>
    </location>
</feature>
<feature type="transmembrane region" description="Helical" evidence="7">
    <location>
        <begin position="60"/>
        <end position="80"/>
    </location>
</feature>
<keyword evidence="7" id="KW-0472">Membrane</keyword>
<dbReference type="Pfam" id="PF08478">
    <property type="entry name" value="POTRA_1"/>
    <property type="match status" value="1"/>
</dbReference>
<keyword evidence="3 7" id="KW-0812">Transmembrane</keyword>
<organism evidence="9 10">
    <name type="scientific">Prosthecobacter fusiformis</name>
    <dbReference type="NCBI Taxonomy" id="48464"/>
    <lineage>
        <taxon>Bacteria</taxon>
        <taxon>Pseudomonadati</taxon>
        <taxon>Verrucomicrobiota</taxon>
        <taxon>Verrucomicrobiia</taxon>
        <taxon>Verrucomicrobiales</taxon>
        <taxon>Verrucomicrobiaceae</taxon>
        <taxon>Prosthecobacter</taxon>
    </lineage>
</organism>
<comment type="caution">
    <text evidence="9">The sequence shown here is derived from an EMBL/GenBank/DDBJ whole genome shotgun (WGS) entry which is preliminary data.</text>
</comment>
<keyword evidence="10" id="KW-1185">Reference proteome</keyword>
<dbReference type="OrthoDB" id="188594at2"/>
<name>A0A4R7ST60_9BACT</name>
<dbReference type="GO" id="GO:0090529">
    <property type="term" value="P:cell septum assembly"/>
    <property type="evidence" value="ECO:0007669"/>
    <property type="project" value="InterPro"/>
</dbReference>
<gene>
    <name evidence="9" type="ORF">EI77_00986</name>
</gene>
<dbReference type="AlphaFoldDB" id="A0A4R7ST60"/>
<keyword evidence="4 7" id="KW-1133">Transmembrane helix</keyword>
<feature type="region of interest" description="Disordered" evidence="6">
    <location>
        <begin position="316"/>
        <end position="335"/>
    </location>
</feature>
<proteinExistence type="predicted"/>
<evidence type="ECO:0000256" key="3">
    <source>
        <dbReference type="ARBA" id="ARBA00022692"/>
    </source>
</evidence>
<feature type="compositionally biased region" description="Basic residues" evidence="6">
    <location>
        <begin position="18"/>
        <end position="28"/>
    </location>
</feature>
<dbReference type="PANTHER" id="PTHR35851:SF1">
    <property type="entry name" value="CELL DIVISION PROTEIN FTSQ"/>
    <property type="match status" value="1"/>
</dbReference>
<accession>A0A4R7ST60</accession>
<keyword evidence="2 9" id="KW-0132">Cell division</keyword>
<dbReference type="RefSeq" id="WP_133793608.1">
    <property type="nucleotide sequence ID" value="NZ_SOCA01000001.1"/>
</dbReference>
<sequence>MKSRNMASPKKASAPAKKPPRSAAKRQSRWAGGVTMDVCLRVDSPKIREMEKQAAQRRGFKWALGLIIIICFLALLKITVQESILKNPQFELRDVAVQTSGPLTVEKIVRATLLTRGENLLSINMRALHTRLRQLPPVKDVSIQRDFDAGLMTLRITQRQPVAWLDCPKLGMIPCRPEVGYLLDHEAVPFPCDVVTESTVGLPVIRYADLSQKTAGTAIQDLQLTAALRLLKELELRFEQGQPQVRSIEIQTPYSMVASFADKSVITFGVDDLDLQLARLDRVRIEARLRQWEIGTLNLLARQNVPITFRKAPDLAGLQPQSSPTVSVSKSTSVR</sequence>
<dbReference type="PANTHER" id="PTHR35851">
    <property type="entry name" value="CELL DIVISION PROTEIN FTSQ"/>
    <property type="match status" value="1"/>
</dbReference>
<feature type="domain" description="POTRA" evidence="8">
    <location>
        <begin position="90"/>
        <end position="147"/>
    </location>
</feature>
<evidence type="ECO:0000256" key="7">
    <source>
        <dbReference type="SAM" id="Phobius"/>
    </source>
</evidence>
<evidence type="ECO:0000256" key="1">
    <source>
        <dbReference type="ARBA" id="ARBA00022475"/>
    </source>
</evidence>